<dbReference type="SUPFAM" id="SSF56235">
    <property type="entry name" value="N-terminal nucleophile aminohydrolases (Ntn hydrolases)"/>
    <property type="match status" value="1"/>
</dbReference>
<evidence type="ECO:0000256" key="10">
    <source>
        <dbReference type="PIRSR" id="PIRSR001589-3"/>
    </source>
</evidence>
<dbReference type="InterPro" id="IPR033738">
    <property type="entry name" value="AsnB_N"/>
</dbReference>
<dbReference type="Gene3D" id="3.60.20.10">
    <property type="entry name" value="Glutamine Phosphoribosylpyrophosphate, subunit 1, domain 1"/>
    <property type="match status" value="1"/>
</dbReference>
<evidence type="ECO:0000256" key="5">
    <source>
        <dbReference type="ARBA" id="ARBA00022840"/>
    </source>
</evidence>
<dbReference type="PIRSF" id="PIRSF001589">
    <property type="entry name" value="Asn_synthetase_glu-h"/>
    <property type="match status" value="1"/>
</dbReference>
<dbReference type="GO" id="GO:0006529">
    <property type="term" value="P:asparagine biosynthetic process"/>
    <property type="evidence" value="ECO:0007669"/>
    <property type="project" value="UniProtKB-KW"/>
</dbReference>
<feature type="active site" description="For GATase activity" evidence="8">
    <location>
        <position position="2"/>
    </location>
</feature>
<keyword evidence="4 9" id="KW-0547">Nucleotide-binding</keyword>
<dbReference type="EMBL" id="NPKH01000020">
    <property type="protein sequence ID" value="PAP95536.1"/>
    <property type="molecule type" value="Genomic_DNA"/>
</dbReference>
<proteinExistence type="inferred from homology"/>
<gene>
    <name evidence="12" type="primary">asnB</name>
    <name evidence="12" type="ORF">CIT31_12615</name>
</gene>
<accession>A0A271KIJ7</accession>
<name>A0A271KIJ7_9HYPH</name>
<dbReference type="InterPro" id="IPR014729">
    <property type="entry name" value="Rossmann-like_a/b/a_fold"/>
</dbReference>
<comment type="catalytic activity">
    <reaction evidence="7">
        <text>L-aspartate + L-glutamine + ATP + H2O = L-asparagine + L-glutamate + AMP + diphosphate + H(+)</text>
        <dbReference type="Rhea" id="RHEA:12228"/>
        <dbReference type="ChEBI" id="CHEBI:15377"/>
        <dbReference type="ChEBI" id="CHEBI:15378"/>
        <dbReference type="ChEBI" id="CHEBI:29985"/>
        <dbReference type="ChEBI" id="CHEBI:29991"/>
        <dbReference type="ChEBI" id="CHEBI:30616"/>
        <dbReference type="ChEBI" id="CHEBI:33019"/>
        <dbReference type="ChEBI" id="CHEBI:58048"/>
        <dbReference type="ChEBI" id="CHEBI:58359"/>
        <dbReference type="ChEBI" id="CHEBI:456215"/>
        <dbReference type="EC" id="6.3.5.4"/>
    </reaction>
</comment>
<evidence type="ECO:0000256" key="8">
    <source>
        <dbReference type="PIRSR" id="PIRSR001589-1"/>
    </source>
</evidence>
<keyword evidence="5 9" id="KW-0067">ATP-binding</keyword>
<keyword evidence="8" id="KW-0061">Asparagine biosynthesis</keyword>
<feature type="site" description="Important for beta-aspartyl-AMP intermediate formation" evidence="10">
    <location>
        <position position="370"/>
    </location>
</feature>
<dbReference type="SUPFAM" id="SSF52402">
    <property type="entry name" value="Adenine nucleotide alpha hydrolases-like"/>
    <property type="match status" value="1"/>
</dbReference>
<dbReference type="Proteomes" id="UP000215931">
    <property type="component" value="Unassembled WGS sequence"/>
</dbReference>
<feature type="domain" description="Glutamine amidotransferase type-2" evidence="11">
    <location>
        <begin position="2"/>
        <end position="218"/>
    </location>
</feature>
<dbReference type="GO" id="GO:0005829">
    <property type="term" value="C:cytosol"/>
    <property type="evidence" value="ECO:0007669"/>
    <property type="project" value="TreeGrafter"/>
</dbReference>
<dbReference type="AlphaFoldDB" id="A0A271KIJ7"/>
<comment type="caution">
    <text evidence="12">The sequence shown here is derived from an EMBL/GenBank/DDBJ whole genome shotgun (WGS) entry which is preliminary data.</text>
</comment>
<evidence type="ECO:0000256" key="3">
    <source>
        <dbReference type="ARBA" id="ARBA00012737"/>
    </source>
</evidence>
<keyword evidence="8" id="KW-0028">Amino-acid biosynthesis</keyword>
<dbReference type="RefSeq" id="WP_095519357.1">
    <property type="nucleotide sequence ID" value="NZ_NPKH01000020.1"/>
</dbReference>
<comment type="similarity">
    <text evidence="2">Belongs to the asparagine synthetase family.</text>
</comment>
<evidence type="ECO:0000313" key="12">
    <source>
        <dbReference type="EMBL" id="PAP95536.1"/>
    </source>
</evidence>
<feature type="binding site" evidence="9">
    <location>
        <position position="295"/>
    </location>
    <ligand>
        <name>ATP</name>
        <dbReference type="ChEBI" id="CHEBI:30616"/>
    </ligand>
</feature>
<dbReference type="PANTHER" id="PTHR43284">
    <property type="entry name" value="ASPARAGINE SYNTHETASE (GLUTAMINE-HYDROLYZING)"/>
    <property type="match status" value="1"/>
</dbReference>
<evidence type="ECO:0000256" key="7">
    <source>
        <dbReference type="ARBA" id="ARBA00048741"/>
    </source>
</evidence>
<dbReference type="EC" id="6.3.5.4" evidence="3"/>
<dbReference type="InterPro" id="IPR006426">
    <property type="entry name" value="Asn_synth_AEB"/>
</dbReference>
<dbReference type="CDD" id="cd01991">
    <property type="entry name" value="Asn_synthase_B_C"/>
    <property type="match status" value="1"/>
</dbReference>
<keyword evidence="6 8" id="KW-0315">Glutamine amidotransferase</keyword>
<dbReference type="Pfam" id="PF13537">
    <property type="entry name" value="GATase_7"/>
    <property type="match status" value="1"/>
</dbReference>
<reference evidence="12 13" key="1">
    <citation type="submission" date="2017-08" db="EMBL/GenBank/DDBJ databases">
        <title>Mesorhizobium wenxinae sp. nov., a novel rhizobial species isolated from root nodules of chickpea (Cicer arietinum L.).</title>
        <authorList>
            <person name="Zhang J."/>
        </authorList>
    </citation>
    <scope>NUCLEOTIDE SEQUENCE [LARGE SCALE GENOMIC DNA]</scope>
    <source>
        <strain evidence="13">WYCCWR 10019</strain>
    </source>
</reference>
<dbReference type="GO" id="GO:0005524">
    <property type="term" value="F:ATP binding"/>
    <property type="evidence" value="ECO:0007669"/>
    <property type="project" value="UniProtKB-KW"/>
</dbReference>
<dbReference type="InterPro" id="IPR017932">
    <property type="entry name" value="GATase_2_dom"/>
</dbReference>
<dbReference type="InterPro" id="IPR029055">
    <property type="entry name" value="Ntn_hydrolases_N"/>
</dbReference>
<dbReference type="InterPro" id="IPR001962">
    <property type="entry name" value="Asn_synthase"/>
</dbReference>
<feature type="binding site" evidence="9">
    <location>
        <position position="105"/>
    </location>
    <ligand>
        <name>L-glutamine</name>
        <dbReference type="ChEBI" id="CHEBI:58359"/>
    </ligand>
</feature>
<dbReference type="PROSITE" id="PS51278">
    <property type="entry name" value="GATASE_TYPE_2"/>
    <property type="match status" value="1"/>
</dbReference>
<protein>
    <recommendedName>
        <fullName evidence="3">asparagine synthase (glutamine-hydrolyzing)</fullName>
        <ecNumber evidence="3">6.3.5.4</ecNumber>
    </recommendedName>
</protein>
<dbReference type="CDD" id="cd00712">
    <property type="entry name" value="AsnB"/>
    <property type="match status" value="1"/>
</dbReference>
<evidence type="ECO:0000256" key="2">
    <source>
        <dbReference type="ARBA" id="ARBA00005752"/>
    </source>
</evidence>
<organism evidence="12 13">
    <name type="scientific">Mesorhizobium wenxiniae</name>
    <dbReference type="NCBI Taxonomy" id="2014805"/>
    <lineage>
        <taxon>Bacteria</taxon>
        <taxon>Pseudomonadati</taxon>
        <taxon>Pseudomonadota</taxon>
        <taxon>Alphaproteobacteria</taxon>
        <taxon>Hyphomicrobiales</taxon>
        <taxon>Phyllobacteriaceae</taxon>
        <taxon>Mesorhizobium</taxon>
    </lineage>
</organism>
<comment type="pathway">
    <text evidence="1">Amino-acid biosynthesis; L-asparagine biosynthesis; L-asparagine from L-aspartate (L-Gln route): step 1/1.</text>
</comment>
<dbReference type="InterPro" id="IPR051786">
    <property type="entry name" value="ASN_synthetase/amidase"/>
</dbReference>
<evidence type="ECO:0000256" key="4">
    <source>
        <dbReference type="ARBA" id="ARBA00022741"/>
    </source>
</evidence>
<dbReference type="OrthoDB" id="9763290at2"/>
<dbReference type="Gene3D" id="3.40.50.620">
    <property type="entry name" value="HUPs"/>
    <property type="match status" value="1"/>
</dbReference>
<keyword evidence="13" id="KW-1185">Reference proteome</keyword>
<evidence type="ECO:0000313" key="13">
    <source>
        <dbReference type="Proteomes" id="UP000215931"/>
    </source>
</evidence>
<evidence type="ECO:0000256" key="1">
    <source>
        <dbReference type="ARBA" id="ARBA00005187"/>
    </source>
</evidence>
<dbReference type="NCBIfam" id="TIGR01536">
    <property type="entry name" value="asn_synth_AEB"/>
    <property type="match status" value="1"/>
</dbReference>
<evidence type="ECO:0000256" key="9">
    <source>
        <dbReference type="PIRSR" id="PIRSR001589-2"/>
    </source>
</evidence>
<evidence type="ECO:0000256" key="6">
    <source>
        <dbReference type="ARBA" id="ARBA00022962"/>
    </source>
</evidence>
<dbReference type="Pfam" id="PF00733">
    <property type="entry name" value="Asn_synthase"/>
    <property type="match status" value="1"/>
</dbReference>
<evidence type="ECO:0000259" key="11">
    <source>
        <dbReference type="PROSITE" id="PS51278"/>
    </source>
</evidence>
<dbReference type="GO" id="GO:0004066">
    <property type="term" value="F:asparagine synthase (glutamine-hydrolyzing) activity"/>
    <property type="evidence" value="ECO:0007669"/>
    <property type="project" value="UniProtKB-EC"/>
</dbReference>
<dbReference type="PANTHER" id="PTHR43284:SF1">
    <property type="entry name" value="ASPARAGINE SYNTHETASE"/>
    <property type="match status" value="1"/>
</dbReference>
<sequence>MCGIAGWIGPRVENPQYRAAGMSNALRHRGPDAEGTEFLDLNTGGNQLALVHRRLAIIDLNADSNQPMHIDDGRLRIIFNGEIYNYIELRQELIGLGHHFRTRSDTEVLLRAYDQWHLSVFDRLSGMFAFALWDAQRHELILGRDPFGKKPLYLMESEKLLSFASEINALLSSQPNAQQLDLDAVHEYLRWRYVPGPRTLFKQIRKLNPGSYAVWSQGTVTETRYYTPPDQTDLTEDIDDETAKRRFLELLDHSVEIRMRSDAPFGAFLSGGLDSSAIVALMTKHSDKPIRTFSVGFSEPAYSELPFARRVADHFKTDHCELVIEADDLIDHLPKLIRHLGAPVSQSSDIPIYLMSERASQDVKMVLTGEGADEILGGYPKHRAESLAGIYRSLVPALLHNNVLAPLIRAMPGASAKFDTFARSAGERDFATRMIFWFGAMTAREHGRLIGAPANCLNERNDFPFSSSAKASHLRRALFFDQTSWLPDNLLERGDRMMMAGSIEGRMPFLDRDLVAFVSKLPDRYKVGWRKGKLILRNSMANMLPEEILNRPKVGFKVPVAEWFRGSMRNYVDDHLCSSQSVIRSYLSAKHLDQIVSEHTSGAADHEKLIWALLNLEIFHREFELGAPQ</sequence>